<dbReference type="RefSeq" id="WP_139616571.1">
    <property type="nucleotide sequence ID" value="NZ_CP040765.1"/>
</dbReference>
<evidence type="ECO:0000313" key="2">
    <source>
        <dbReference type="EMBL" id="QDA36890.1"/>
    </source>
</evidence>
<dbReference type="Pfam" id="PF22513">
    <property type="entry name" value="FitA-like_RHH"/>
    <property type="match status" value="1"/>
</dbReference>
<accession>A0A4Y5STR7</accession>
<evidence type="ECO:0000313" key="3">
    <source>
        <dbReference type="Proteomes" id="UP000296374"/>
    </source>
</evidence>
<dbReference type="Gene3D" id="1.10.1220.10">
    <property type="entry name" value="Met repressor-like"/>
    <property type="match status" value="1"/>
</dbReference>
<dbReference type="Proteomes" id="UP000296374">
    <property type="component" value="Plasmid unnamed1"/>
</dbReference>
<reference evidence="3" key="1">
    <citation type="submission" date="2019-05" db="EMBL/GenBank/DDBJ databases">
        <title>Tamlana fucoidanivorans sp. nov., isolated from the surface of algae collected from Fujian province in China.</title>
        <authorList>
            <person name="Li J."/>
        </authorList>
    </citation>
    <scope>NUCLEOTIDE SEQUENCE [LARGE SCALE GENOMIC DNA]</scope>
    <source>
        <strain evidence="3">2251</strain>
        <plasmid evidence="3">unnamed1</plasmid>
    </source>
</reference>
<dbReference type="InterPro" id="IPR013321">
    <property type="entry name" value="Arc_rbn_hlx_hlx"/>
</dbReference>
<dbReference type="SUPFAM" id="SSF47598">
    <property type="entry name" value="Ribbon-helix-helix"/>
    <property type="match status" value="1"/>
</dbReference>
<feature type="domain" description="Antitoxin FitA-like ribbon-helix-helix" evidence="1">
    <location>
        <begin position="3"/>
        <end position="37"/>
    </location>
</feature>
<name>A0A4Y5STR7_9RHOB</name>
<geneLocation type="plasmid" evidence="2 3">
    <name>unnamed1</name>
</geneLocation>
<dbReference type="InterPro" id="IPR010985">
    <property type="entry name" value="Ribbon_hlx_hlx"/>
</dbReference>
<proteinExistence type="predicted"/>
<evidence type="ECO:0000259" key="1">
    <source>
        <dbReference type="Pfam" id="PF22513"/>
    </source>
</evidence>
<dbReference type="KEGG" id="plia:E4191_22830"/>
<keyword evidence="2" id="KW-0614">Plasmid</keyword>
<dbReference type="EMBL" id="CP040765">
    <property type="protein sequence ID" value="QDA36890.1"/>
    <property type="molecule type" value="Genomic_DNA"/>
</dbReference>
<sequence>MGNMMIRNLPDEVHNHLREQASSNRRSIEAEARAILVSSYVAKHSGGFGQQLRSRFQDMGVIGEELSQPRDKTVGEAAEFS</sequence>
<organism evidence="2 3">
    <name type="scientific">Paracoccus liaowanqingii</name>
    <dbReference type="NCBI Taxonomy" id="2560053"/>
    <lineage>
        <taxon>Bacteria</taxon>
        <taxon>Pseudomonadati</taxon>
        <taxon>Pseudomonadota</taxon>
        <taxon>Alphaproteobacteria</taxon>
        <taxon>Rhodobacterales</taxon>
        <taxon>Paracoccaceae</taxon>
        <taxon>Paracoccus</taxon>
    </lineage>
</organism>
<protein>
    <recommendedName>
        <fullName evidence="1">Antitoxin FitA-like ribbon-helix-helix domain-containing protein</fullName>
    </recommendedName>
</protein>
<gene>
    <name evidence="2" type="ORF">E4191_22830</name>
</gene>
<dbReference type="AlphaFoldDB" id="A0A4Y5STR7"/>
<dbReference type="InterPro" id="IPR053853">
    <property type="entry name" value="FitA-like_RHH"/>
</dbReference>
<dbReference type="GO" id="GO:0006355">
    <property type="term" value="P:regulation of DNA-templated transcription"/>
    <property type="evidence" value="ECO:0007669"/>
    <property type="project" value="InterPro"/>
</dbReference>